<keyword evidence="5" id="KW-0597">Phosphoprotein</keyword>
<evidence type="ECO:0000256" key="1">
    <source>
        <dbReference type="ARBA" id="ARBA00004496"/>
    </source>
</evidence>
<dbReference type="EMBL" id="JAPEVA010000136">
    <property type="protein sequence ID" value="KAJ4398206.1"/>
    <property type="molecule type" value="Genomic_DNA"/>
</dbReference>
<evidence type="ECO:0000259" key="16">
    <source>
        <dbReference type="PROSITE" id="PS50011"/>
    </source>
</evidence>
<feature type="region of interest" description="Disordered" evidence="15">
    <location>
        <begin position="482"/>
        <end position="639"/>
    </location>
</feature>
<dbReference type="Pfam" id="PF00069">
    <property type="entry name" value="Pkinase"/>
    <property type="match status" value="1"/>
</dbReference>
<feature type="region of interest" description="Disordered" evidence="15">
    <location>
        <begin position="1034"/>
        <end position="1065"/>
    </location>
</feature>
<keyword evidence="10 14" id="KW-0689">Ribosomal protein</keyword>
<comment type="catalytic activity">
    <reaction evidence="12">
        <text>L-threonyl-[protein] + ATP = O-phospho-L-threonyl-[protein] + ADP + H(+)</text>
        <dbReference type="Rhea" id="RHEA:46608"/>
        <dbReference type="Rhea" id="RHEA-COMP:11060"/>
        <dbReference type="Rhea" id="RHEA-COMP:11605"/>
        <dbReference type="ChEBI" id="CHEBI:15378"/>
        <dbReference type="ChEBI" id="CHEBI:30013"/>
        <dbReference type="ChEBI" id="CHEBI:30616"/>
        <dbReference type="ChEBI" id="CHEBI:61977"/>
        <dbReference type="ChEBI" id="CHEBI:456216"/>
        <dbReference type="EC" id="2.7.11.1"/>
    </reaction>
</comment>
<feature type="compositionally biased region" description="Low complexity" evidence="15">
    <location>
        <begin position="1052"/>
        <end position="1065"/>
    </location>
</feature>
<evidence type="ECO:0000313" key="18">
    <source>
        <dbReference type="Proteomes" id="UP001140510"/>
    </source>
</evidence>
<evidence type="ECO:0000256" key="8">
    <source>
        <dbReference type="ARBA" id="ARBA00022777"/>
    </source>
</evidence>
<feature type="domain" description="Protein kinase" evidence="16">
    <location>
        <begin position="49"/>
        <end position="331"/>
    </location>
</feature>
<comment type="similarity">
    <text evidence="2 14">Belongs to the eukaryotic ribosomal protein eS12 family.</text>
</comment>
<keyword evidence="3" id="KW-0963">Cytoplasm</keyword>
<dbReference type="GO" id="GO:0005524">
    <property type="term" value="F:ATP binding"/>
    <property type="evidence" value="ECO:0007669"/>
    <property type="project" value="UniProtKB-KW"/>
</dbReference>
<dbReference type="PROSITE" id="PS00108">
    <property type="entry name" value="PROTEIN_KINASE_ST"/>
    <property type="match status" value="1"/>
</dbReference>
<comment type="caution">
    <text evidence="17">The sequence shown here is derived from an EMBL/GenBank/DDBJ whole genome shotgun (WGS) entry which is preliminary data.</text>
</comment>
<dbReference type="InterPro" id="IPR000719">
    <property type="entry name" value="Prot_kinase_dom"/>
</dbReference>
<evidence type="ECO:0000256" key="7">
    <source>
        <dbReference type="ARBA" id="ARBA00022741"/>
    </source>
</evidence>
<evidence type="ECO:0000256" key="9">
    <source>
        <dbReference type="ARBA" id="ARBA00022840"/>
    </source>
</evidence>
<evidence type="ECO:0000256" key="3">
    <source>
        <dbReference type="ARBA" id="ARBA00022490"/>
    </source>
</evidence>
<comment type="subcellular location">
    <subcellularLocation>
        <location evidence="1">Cytoplasm</location>
    </subcellularLocation>
</comment>
<dbReference type="SUPFAM" id="SSF56112">
    <property type="entry name" value="Protein kinase-like (PK-like)"/>
    <property type="match status" value="1"/>
</dbReference>
<reference evidence="17" key="1">
    <citation type="submission" date="2022-10" db="EMBL/GenBank/DDBJ databases">
        <title>Tapping the CABI collections for fungal endophytes: first genome assemblies for Collariella, Neodidymelliopsis, Ascochyta clinopodiicola, Didymella pomorum, Didymosphaeria variabile, Neocosmospora piperis and Neocucurbitaria cava.</title>
        <authorList>
            <person name="Hill R."/>
        </authorList>
    </citation>
    <scope>NUCLEOTIDE SEQUENCE</scope>
    <source>
        <strain evidence="17">IMI 355091</strain>
    </source>
</reference>
<dbReference type="PRINTS" id="PR00972">
    <property type="entry name" value="RIBSOMALS12E"/>
</dbReference>
<proteinExistence type="inferred from homology"/>
<keyword evidence="6 17" id="KW-0808">Transferase</keyword>
<feature type="region of interest" description="Disordered" evidence="15">
    <location>
        <begin position="801"/>
        <end position="1013"/>
    </location>
</feature>
<protein>
    <recommendedName>
        <fullName evidence="14">40S ribosomal protein S12</fullName>
    </recommendedName>
</protein>
<dbReference type="InterPro" id="IPR004038">
    <property type="entry name" value="Ribosomal_eL8/eL30/eS12/Gad45"/>
</dbReference>
<dbReference type="GO" id="GO:0006412">
    <property type="term" value="P:translation"/>
    <property type="evidence" value="ECO:0007669"/>
    <property type="project" value="InterPro"/>
</dbReference>
<evidence type="ECO:0000256" key="12">
    <source>
        <dbReference type="ARBA" id="ARBA00047899"/>
    </source>
</evidence>
<feature type="region of interest" description="Disordered" evidence="15">
    <location>
        <begin position="342"/>
        <end position="418"/>
    </location>
</feature>
<keyword evidence="7" id="KW-0547">Nucleotide-binding</keyword>
<keyword evidence="8 17" id="KW-0418">Kinase</keyword>
<dbReference type="PANTHER" id="PTHR22967:SF57">
    <property type="entry name" value="AUXILIN, ISOFORM A-RELATED"/>
    <property type="match status" value="1"/>
</dbReference>
<dbReference type="Proteomes" id="UP001140510">
    <property type="component" value="Unassembled WGS sequence"/>
</dbReference>
<dbReference type="InterPro" id="IPR029064">
    <property type="entry name" value="Ribosomal_eL30-like_sf"/>
</dbReference>
<dbReference type="PROSITE" id="PS01189">
    <property type="entry name" value="RIBOSOMAL_S12E"/>
    <property type="match status" value="1"/>
</dbReference>
<feature type="compositionally biased region" description="Basic residues" evidence="15">
    <location>
        <begin position="720"/>
        <end position="733"/>
    </location>
</feature>
<evidence type="ECO:0000256" key="4">
    <source>
        <dbReference type="ARBA" id="ARBA00022527"/>
    </source>
</evidence>
<evidence type="ECO:0000256" key="15">
    <source>
        <dbReference type="SAM" id="MobiDB-lite"/>
    </source>
</evidence>
<dbReference type="GO" id="GO:0003735">
    <property type="term" value="F:structural constituent of ribosome"/>
    <property type="evidence" value="ECO:0007669"/>
    <property type="project" value="InterPro"/>
</dbReference>
<dbReference type="Gene3D" id="3.30.1330.30">
    <property type="match status" value="1"/>
</dbReference>
<evidence type="ECO:0000313" key="17">
    <source>
        <dbReference type="EMBL" id="KAJ4398206.1"/>
    </source>
</evidence>
<feature type="region of interest" description="Disordered" evidence="15">
    <location>
        <begin position="673"/>
        <end position="738"/>
    </location>
</feature>
<keyword evidence="4 17" id="KW-0723">Serine/threonine-protein kinase</keyword>
<feature type="compositionally biased region" description="Basic and acidic residues" evidence="15">
    <location>
        <begin position="710"/>
        <end position="719"/>
    </location>
</feature>
<comment type="catalytic activity">
    <reaction evidence="13">
        <text>L-seryl-[protein] + ATP = O-phospho-L-seryl-[protein] + ADP + H(+)</text>
        <dbReference type="Rhea" id="RHEA:17989"/>
        <dbReference type="Rhea" id="RHEA-COMP:9863"/>
        <dbReference type="Rhea" id="RHEA-COMP:11604"/>
        <dbReference type="ChEBI" id="CHEBI:15378"/>
        <dbReference type="ChEBI" id="CHEBI:29999"/>
        <dbReference type="ChEBI" id="CHEBI:30616"/>
        <dbReference type="ChEBI" id="CHEBI:83421"/>
        <dbReference type="ChEBI" id="CHEBI:456216"/>
        <dbReference type="EC" id="2.7.11.1"/>
    </reaction>
</comment>
<dbReference type="SUPFAM" id="SSF55315">
    <property type="entry name" value="L30e-like"/>
    <property type="match status" value="1"/>
</dbReference>
<dbReference type="GO" id="GO:0022626">
    <property type="term" value="C:cytosolic ribosome"/>
    <property type="evidence" value="ECO:0007669"/>
    <property type="project" value="UniProtKB-ARBA"/>
</dbReference>
<accession>A0A9W8Z5R3</accession>
<feature type="compositionally biased region" description="Polar residues" evidence="15">
    <location>
        <begin position="971"/>
        <end position="986"/>
    </location>
</feature>
<dbReference type="InterPro" id="IPR011009">
    <property type="entry name" value="Kinase-like_dom_sf"/>
</dbReference>
<dbReference type="GO" id="GO:0015935">
    <property type="term" value="C:small ribosomal subunit"/>
    <property type="evidence" value="ECO:0007669"/>
    <property type="project" value="UniProtKB-ARBA"/>
</dbReference>
<dbReference type="InterPro" id="IPR047860">
    <property type="entry name" value="Ribosomal_eS12_CS"/>
</dbReference>
<name>A0A9W8Z5R3_9PLEO</name>
<dbReference type="GO" id="GO:0007015">
    <property type="term" value="P:actin filament organization"/>
    <property type="evidence" value="ECO:0007669"/>
    <property type="project" value="TreeGrafter"/>
</dbReference>
<evidence type="ECO:0000256" key="2">
    <source>
        <dbReference type="ARBA" id="ARBA00005824"/>
    </source>
</evidence>
<dbReference type="AlphaFoldDB" id="A0A9W8Z5R3"/>
<evidence type="ECO:0000256" key="13">
    <source>
        <dbReference type="ARBA" id="ARBA00048679"/>
    </source>
</evidence>
<evidence type="ECO:0000256" key="11">
    <source>
        <dbReference type="ARBA" id="ARBA00023274"/>
    </source>
</evidence>
<dbReference type="FunFam" id="1.10.510.10:FF:000441">
    <property type="entry name" value="Serine/threonine protein kinase"/>
    <property type="match status" value="1"/>
</dbReference>
<feature type="compositionally biased region" description="Low complexity" evidence="15">
    <location>
        <begin position="944"/>
        <end position="956"/>
    </location>
</feature>
<feature type="compositionally biased region" description="Polar residues" evidence="15">
    <location>
        <begin position="493"/>
        <end position="509"/>
    </location>
</feature>
<gene>
    <name evidence="17" type="primary">AKL1</name>
    <name evidence="17" type="ORF">N0V91_010381</name>
</gene>
<dbReference type="Pfam" id="PF01248">
    <property type="entry name" value="Ribosomal_L7Ae"/>
    <property type="match status" value="1"/>
</dbReference>
<dbReference type="PROSITE" id="PS50011">
    <property type="entry name" value="PROTEIN_KINASE_DOM"/>
    <property type="match status" value="1"/>
</dbReference>
<dbReference type="OrthoDB" id="2018507at2759"/>
<keyword evidence="9" id="KW-0067">ATP-binding</keyword>
<evidence type="ECO:0000256" key="10">
    <source>
        <dbReference type="ARBA" id="ARBA00022980"/>
    </source>
</evidence>
<evidence type="ECO:0000256" key="14">
    <source>
        <dbReference type="RuleBase" id="RU000670"/>
    </source>
</evidence>
<evidence type="ECO:0000256" key="5">
    <source>
        <dbReference type="ARBA" id="ARBA00022553"/>
    </source>
</evidence>
<sequence length="1191" mass="130490">MSSARYAPSTAHSMPQQAAYRAPAPVALNNAPPGTFAPGTKVQVGSHRVVIEKYLSEGGFAHVYLVRVPKTDGHTPEIAVLKRVACADKEALANMRTEVETMKKLKGHHKIVTYFDSHASQLKGEGYEVFLLMEFCSGGGLIDFMNTRLQHRLTEPEILHIFSDVAEGVATMHYLKPPLLHRDLKVENVLITKAGGNTVYKLCDFGSTAPPRPAATTAAEGRLIEDDVQRHTTLQYRSPEMIDVYRKQPIDEKSDIWALGVLLYKLCYYTTPFEEVGQMAILNASFKYPHYPPFSERIKTLIGWMLRESPQQRPNIYQVVAETCAMRHRACPIKDIYSGRTQSEARRNQQLPPTEPQVSSPPPVIGIQKVAPVQKVQHIPDITPMRRGRPTAPAQAPPSAKPSASPMRGTTSDPFAALDSQDVQVRRAAADELAARFPSLDEFSLLHDRGQKFEFNQPSPSGAPLHKRVTEALADDAFALPPASRVDSAPGTKPSSMAPSTTVSRTASIKKSKPYEASESPRTSSSAIHQPVPQHSKMVSTGVQTSPAPSPGPSPYPDVNKRPIWKVPLPGHHNRTQSQPRTFEKAQGSPSLKPSEFALPVRPSLESRSRSHMSNLSIPKSPASSRPSLEGSRPSQLDIGSTIDRARSANSNARPASMHVESNLDFLRERESAPGRNFDAPSLIRRTTSNAIDDSDSETRNVRSSVDFLRQIEGDPDQKYKHRRSSSQSKHARLGSLSSLTSGTKNIVKGRFGDAFRRFETNNKTPEQERPEPIMSPVEQHHEYPSNHRDLTPIAGSVASLAPTEDDRGSIDETQDLPPEVRRELERRRLSEEERRVEAATTEYKQRIASQAQGKPRAPSKASTIQNRVKNLLDESSKPAQVNRTAAGYGKYTDTGKPLPNRPEEQNAMRPPPVARKPVNVGGQQDLAYAKPSGRPILPPPAPSSSAPPAINLRAPSGPPPRAPKPKALQTGGSANPPSTQNSPTKPASIRSVNVREKPLPAVAGDAGGDEWDVDAFSKRYPSLSGLEMVETEIPRRSVRDSDGEDDTKSQVSAAAEVEVSADASTGGGQMSVLEALKGVLKLALIHDGLARGLREASKALDRRQAHMCVLNEACEEEAYKKLVVALCSEHKIPLIKVPDGKQLGEWAGLCQIDREGNPRKVVNCSCVVVKDWGEESQERSILLNYFQTEQ</sequence>
<feature type="compositionally biased region" description="Polar residues" evidence="15">
    <location>
        <begin position="612"/>
        <end position="639"/>
    </location>
</feature>
<dbReference type="Gene3D" id="1.10.510.10">
    <property type="entry name" value="Transferase(Phosphotransferase) domain 1"/>
    <property type="match status" value="1"/>
</dbReference>
<organism evidence="17 18">
    <name type="scientific">Didymella pomorum</name>
    <dbReference type="NCBI Taxonomy" id="749634"/>
    <lineage>
        <taxon>Eukaryota</taxon>
        <taxon>Fungi</taxon>
        <taxon>Dikarya</taxon>
        <taxon>Ascomycota</taxon>
        <taxon>Pezizomycotina</taxon>
        <taxon>Dothideomycetes</taxon>
        <taxon>Pleosporomycetidae</taxon>
        <taxon>Pleosporales</taxon>
        <taxon>Pleosporineae</taxon>
        <taxon>Didymellaceae</taxon>
        <taxon>Didymella</taxon>
    </lineage>
</organism>
<dbReference type="InterPro" id="IPR008271">
    <property type="entry name" value="Ser/Thr_kinase_AS"/>
</dbReference>
<dbReference type="CDD" id="cd14037">
    <property type="entry name" value="STKc_NAK_like"/>
    <property type="match status" value="1"/>
</dbReference>
<dbReference type="FunFam" id="3.30.1330.30:FF:000005">
    <property type="entry name" value="40S ribosomal protein S12"/>
    <property type="match status" value="1"/>
</dbReference>
<dbReference type="InterPro" id="IPR000530">
    <property type="entry name" value="Ribosomal_eS12"/>
</dbReference>
<dbReference type="GO" id="GO:0000147">
    <property type="term" value="P:actin cortical patch assembly"/>
    <property type="evidence" value="ECO:0007669"/>
    <property type="project" value="TreeGrafter"/>
</dbReference>
<dbReference type="PANTHER" id="PTHR22967">
    <property type="entry name" value="SERINE/THREONINE PROTEIN KINASE"/>
    <property type="match status" value="1"/>
</dbReference>
<keyword evidence="18" id="KW-1185">Reference proteome</keyword>
<dbReference type="GO" id="GO:0004674">
    <property type="term" value="F:protein serine/threonine kinase activity"/>
    <property type="evidence" value="ECO:0007669"/>
    <property type="project" value="UniProtKB-KW"/>
</dbReference>
<evidence type="ECO:0000256" key="6">
    <source>
        <dbReference type="ARBA" id="ARBA00022679"/>
    </source>
</evidence>
<feature type="compositionally biased region" description="Basic and acidic residues" evidence="15">
    <location>
        <begin position="819"/>
        <end position="838"/>
    </location>
</feature>
<keyword evidence="11 14" id="KW-0687">Ribonucleoprotein</keyword>
<feature type="compositionally biased region" description="Pro residues" evidence="15">
    <location>
        <begin position="353"/>
        <end position="364"/>
    </location>
</feature>
<dbReference type="SMART" id="SM00220">
    <property type="entry name" value="S_TKc"/>
    <property type="match status" value="1"/>
</dbReference>